<proteinExistence type="predicted"/>
<dbReference type="KEGG" id="age:AA314_06997"/>
<dbReference type="EMBL" id="CP011509">
    <property type="protein sequence ID" value="AKJ05371.1"/>
    <property type="molecule type" value="Genomic_DNA"/>
</dbReference>
<evidence type="ECO:0000313" key="3">
    <source>
        <dbReference type="Proteomes" id="UP000035579"/>
    </source>
</evidence>
<accession>A0AAC8TI94</accession>
<evidence type="ECO:0000256" key="1">
    <source>
        <dbReference type="SAM" id="MobiDB-lite"/>
    </source>
</evidence>
<feature type="compositionally biased region" description="Basic and acidic residues" evidence="1">
    <location>
        <begin position="191"/>
        <end position="200"/>
    </location>
</feature>
<organism evidence="2 3">
    <name type="scientific">Archangium gephyra</name>
    <dbReference type="NCBI Taxonomy" id="48"/>
    <lineage>
        <taxon>Bacteria</taxon>
        <taxon>Pseudomonadati</taxon>
        <taxon>Myxococcota</taxon>
        <taxon>Myxococcia</taxon>
        <taxon>Myxococcales</taxon>
        <taxon>Cystobacterineae</taxon>
        <taxon>Archangiaceae</taxon>
        <taxon>Archangium</taxon>
    </lineage>
</organism>
<reference evidence="2 3" key="1">
    <citation type="submission" date="2015-05" db="EMBL/GenBank/DDBJ databases">
        <title>Genome assembly of Archangium gephyra DSM 2261.</title>
        <authorList>
            <person name="Sharma G."/>
            <person name="Subramanian S."/>
        </authorList>
    </citation>
    <scope>NUCLEOTIDE SEQUENCE [LARGE SCALE GENOMIC DNA]</scope>
    <source>
        <strain evidence="2 3">DSM 2261</strain>
    </source>
</reference>
<dbReference type="AlphaFoldDB" id="A0AAC8TI94"/>
<feature type="compositionally biased region" description="Low complexity" evidence="1">
    <location>
        <begin position="38"/>
        <end position="50"/>
    </location>
</feature>
<dbReference type="Proteomes" id="UP000035579">
    <property type="component" value="Chromosome"/>
</dbReference>
<evidence type="ECO:0000313" key="2">
    <source>
        <dbReference type="EMBL" id="AKJ05371.1"/>
    </source>
</evidence>
<protein>
    <submittedName>
        <fullName evidence="2">Uncharacterized protein</fullName>
    </submittedName>
</protein>
<sequence>MLLVLVLAGVFRTGPSTDDAPGQEPRAALPEPGPSAPAPRTASASPGPAAVETDAGVPPIAEAAPGTAPARHPVDLEKLRALLPDNLYWEMGVPTKDPEVLRKRDEEGRRWNELYGKVQSNTASEQEIHQYYEHRRKVSEDSIAFASAVLEQYGTQLPEQEQGLYALSIRMHRTRLEELPGQIEAALARKSAQDQRREAWRGGGGGN</sequence>
<feature type="region of interest" description="Disordered" evidence="1">
    <location>
        <begin position="13"/>
        <end position="72"/>
    </location>
</feature>
<feature type="region of interest" description="Disordered" evidence="1">
    <location>
        <begin position="187"/>
        <end position="207"/>
    </location>
</feature>
<name>A0AAC8TI94_9BACT</name>
<gene>
    <name evidence="2" type="ORF">AA314_06997</name>
</gene>